<feature type="domain" description="Methylated-DNA-[protein]-cysteine S-methyltransferase DNA binding" evidence="11">
    <location>
        <begin position="146"/>
        <end position="226"/>
    </location>
</feature>
<evidence type="ECO:0000313" key="12">
    <source>
        <dbReference type="EMBL" id="XDJ41013.1"/>
    </source>
</evidence>
<gene>
    <name evidence="12" type="ORF">ABRY99_08590</name>
</gene>
<dbReference type="AlphaFoldDB" id="A0AB39CGB1"/>
<keyword evidence="3 9" id="KW-0963">Cytoplasm</keyword>
<evidence type="ECO:0000256" key="1">
    <source>
        <dbReference type="ARBA" id="ARBA00001286"/>
    </source>
</evidence>
<dbReference type="PANTHER" id="PTHR10815">
    <property type="entry name" value="METHYLATED-DNA--PROTEIN-CYSTEINE METHYLTRANSFERASE"/>
    <property type="match status" value="1"/>
</dbReference>
<dbReference type="RefSeq" id="WP_368643010.1">
    <property type="nucleotide sequence ID" value="NZ_CP158252.1"/>
</dbReference>
<dbReference type="InterPro" id="IPR036217">
    <property type="entry name" value="MethylDNA_cys_MeTrfase_DNAb"/>
</dbReference>
<dbReference type="InterPro" id="IPR036631">
    <property type="entry name" value="MGMT_N_sf"/>
</dbReference>
<feature type="region of interest" description="Disordered" evidence="10">
    <location>
        <begin position="74"/>
        <end position="94"/>
    </location>
</feature>
<evidence type="ECO:0000259" key="11">
    <source>
        <dbReference type="Pfam" id="PF01035"/>
    </source>
</evidence>
<keyword evidence="4 9" id="KW-0489">Methyltransferase</keyword>
<dbReference type="GO" id="GO:0032259">
    <property type="term" value="P:methylation"/>
    <property type="evidence" value="ECO:0007669"/>
    <property type="project" value="UniProtKB-KW"/>
</dbReference>
<evidence type="ECO:0000256" key="5">
    <source>
        <dbReference type="ARBA" id="ARBA00022679"/>
    </source>
</evidence>
<evidence type="ECO:0000256" key="3">
    <source>
        <dbReference type="ARBA" id="ARBA00022490"/>
    </source>
</evidence>
<comment type="miscellaneous">
    <text evidence="9">This enzyme catalyzes only one turnover and therefore is not strictly catalytic. According to one definition, an enzyme is a biocatalyst that acts repeatedly and over many reaction cycles.</text>
</comment>
<feature type="active site" description="Nucleophile; methyl group acceptor" evidence="9">
    <location>
        <position position="198"/>
    </location>
</feature>
<protein>
    <recommendedName>
        <fullName evidence="9">Methylated-DNA--protein-cysteine methyltransferase</fullName>
        <ecNumber evidence="9">2.1.1.63</ecNumber>
    </recommendedName>
    <alternativeName>
        <fullName evidence="9">6-O-methylguanine-DNA methyltransferase</fullName>
        <shortName evidence="9">MGMT</shortName>
    </alternativeName>
    <alternativeName>
        <fullName evidence="9">O-6-methylguanine-DNA-alkyltransferase</fullName>
    </alternativeName>
</protein>
<evidence type="ECO:0000256" key="10">
    <source>
        <dbReference type="SAM" id="MobiDB-lite"/>
    </source>
</evidence>
<sequence>MPFYALIPSPLGPILLAADDAGLSGLYFTDQRDLPRVPGVQAAAAVVSDPSAGFQGGRAIRTFKALREQPAGASGDLFTEKSAGGGKTAGRLAQGESRPQAALRLLQEGTPAGVQAVLEQTLRELDDYWRGARTVFEMPLAPQGTPFQKKVWLALLEVPCGETLSYGELAERAGLSAGHGRAVGTAVGSNPISIIIPCHRILARNGTLNGYGGGLNRKARLLEIEGFTIR</sequence>
<comment type="catalytic activity">
    <reaction evidence="8 9">
        <text>a 6-O-methyl-2'-deoxyguanosine in DNA + L-cysteinyl-[protein] = S-methyl-L-cysteinyl-[protein] + a 2'-deoxyguanosine in DNA</text>
        <dbReference type="Rhea" id="RHEA:24000"/>
        <dbReference type="Rhea" id="RHEA-COMP:10131"/>
        <dbReference type="Rhea" id="RHEA-COMP:10132"/>
        <dbReference type="Rhea" id="RHEA-COMP:11367"/>
        <dbReference type="Rhea" id="RHEA-COMP:11368"/>
        <dbReference type="ChEBI" id="CHEBI:29950"/>
        <dbReference type="ChEBI" id="CHEBI:82612"/>
        <dbReference type="ChEBI" id="CHEBI:85445"/>
        <dbReference type="ChEBI" id="CHEBI:85448"/>
        <dbReference type="EC" id="2.1.1.63"/>
    </reaction>
</comment>
<dbReference type="SUPFAM" id="SSF53155">
    <property type="entry name" value="Methylated DNA-protein cysteine methyltransferase domain"/>
    <property type="match status" value="2"/>
</dbReference>
<proteinExistence type="inferred from homology"/>
<reference evidence="12" key="1">
    <citation type="submission" date="2024-05" db="EMBL/GenBank/DDBJ databases">
        <authorList>
            <person name="Luo Y.-C."/>
            <person name="Nicholds J."/>
            <person name="Mortimer T."/>
            <person name="Maboni G."/>
        </authorList>
    </citation>
    <scope>NUCLEOTIDE SEQUENCE</scope>
    <source>
        <strain evidence="12">153920</strain>
    </source>
</reference>
<evidence type="ECO:0000256" key="8">
    <source>
        <dbReference type="ARBA" id="ARBA00049348"/>
    </source>
</evidence>
<organism evidence="12">
    <name type="scientific">Castellaniella ginsengisoli</name>
    <dbReference type="NCBI Taxonomy" id="546114"/>
    <lineage>
        <taxon>Bacteria</taxon>
        <taxon>Pseudomonadati</taxon>
        <taxon>Pseudomonadota</taxon>
        <taxon>Betaproteobacteria</taxon>
        <taxon>Burkholderiales</taxon>
        <taxon>Alcaligenaceae</taxon>
        <taxon>Castellaniella</taxon>
    </lineage>
</organism>
<comment type="function">
    <text evidence="9">Involved in the cellular defense against the biological effects of O6-methylguanine (O6-MeG) and O4-methylthymine (O4-MeT) in DNA. Repairs the methylated nucleobase in DNA by stoichiometrically transferring the methyl group to a cysteine residue in the enzyme. This is a suicide reaction: the enzyme is irreversibly inactivated.</text>
</comment>
<comment type="subcellular location">
    <subcellularLocation>
        <location evidence="9">Cytoplasm</location>
    </subcellularLocation>
</comment>
<accession>A0AB39CGB1</accession>
<dbReference type="GO" id="GO:0003908">
    <property type="term" value="F:methylated-DNA-[protein]-cysteine S-methyltransferase activity"/>
    <property type="evidence" value="ECO:0007669"/>
    <property type="project" value="UniProtKB-UniRule"/>
</dbReference>
<evidence type="ECO:0000256" key="7">
    <source>
        <dbReference type="ARBA" id="ARBA00023204"/>
    </source>
</evidence>
<dbReference type="PROSITE" id="PS00374">
    <property type="entry name" value="MGMT"/>
    <property type="match status" value="1"/>
</dbReference>
<dbReference type="GO" id="GO:0005737">
    <property type="term" value="C:cytoplasm"/>
    <property type="evidence" value="ECO:0007669"/>
    <property type="project" value="UniProtKB-SubCell"/>
</dbReference>
<dbReference type="EMBL" id="CP158252">
    <property type="protein sequence ID" value="XDJ41013.1"/>
    <property type="molecule type" value="Genomic_DNA"/>
</dbReference>
<dbReference type="InterPro" id="IPR014048">
    <property type="entry name" value="MethylDNA_cys_MeTrfase_DNA-bd"/>
</dbReference>
<keyword evidence="6 9" id="KW-0227">DNA damage</keyword>
<evidence type="ECO:0000256" key="6">
    <source>
        <dbReference type="ARBA" id="ARBA00022763"/>
    </source>
</evidence>
<dbReference type="InterPro" id="IPR001497">
    <property type="entry name" value="MethylDNA_cys_MeTrfase_AS"/>
</dbReference>
<dbReference type="CDD" id="cd06445">
    <property type="entry name" value="ATase"/>
    <property type="match status" value="1"/>
</dbReference>
<comment type="similarity">
    <text evidence="2 9">Belongs to the MGMT family.</text>
</comment>
<dbReference type="PANTHER" id="PTHR10815:SF5">
    <property type="entry name" value="METHYLATED-DNA--PROTEIN-CYSTEINE METHYLTRANSFERASE"/>
    <property type="match status" value="1"/>
</dbReference>
<evidence type="ECO:0000256" key="4">
    <source>
        <dbReference type="ARBA" id="ARBA00022603"/>
    </source>
</evidence>
<dbReference type="Gene3D" id="1.10.10.10">
    <property type="entry name" value="Winged helix-like DNA-binding domain superfamily/Winged helix DNA-binding domain"/>
    <property type="match status" value="1"/>
</dbReference>
<name>A0AB39CGB1_9BURK</name>
<dbReference type="FunFam" id="1.10.10.10:FF:000214">
    <property type="entry name" value="Methylated-DNA--protein-cysteine methyltransferase"/>
    <property type="match status" value="1"/>
</dbReference>
<dbReference type="EC" id="2.1.1.63" evidence="9"/>
<dbReference type="Pfam" id="PF01035">
    <property type="entry name" value="DNA_binding_1"/>
    <property type="match status" value="1"/>
</dbReference>
<dbReference type="Gene3D" id="3.30.160.70">
    <property type="entry name" value="Methylated DNA-protein cysteine methyltransferase domain"/>
    <property type="match status" value="1"/>
</dbReference>
<dbReference type="InterPro" id="IPR023546">
    <property type="entry name" value="MGMT"/>
</dbReference>
<dbReference type="SUPFAM" id="SSF46767">
    <property type="entry name" value="Methylated DNA-protein cysteine methyltransferase, C-terminal domain"/>
    <property type="match status" value="1"/>
</dbReference>
<keyword evidence="5 9" id="KW-0808">Transferase</keyword>
<keyword evidence="7 9" id="KW-0234">DNA repair</keyword>
<dbReference type="InterPro" id="IPR036388">
    <property type="entry name" value="WH-like_DNA-bd_sf"/>
</dbReference>
<evidence type="ECO:0000256" key="2">
    <source>
        <dbReference type="ARBA" id="ARBA00008711"/>
    </source>
</evidence>
<dbReference type="NCBIfam" id="TIGR00589">
    <property type="entry name" value="ogt"/>
    <property type="match status" value="1"/>
</dbReference>
<dbReference type="HAMAP" id="MF_00772">
    <property type="entry name" value="OGT"/>
    <property type="match status" value="1"/>
</dbReference>
<evidence type="ECO:0000256" key="9">
    <source>
        <dbReference type="HAMAP-Rule" id="MF_00772"/>
    </source>
</evidence>
<comment type="catalytic activity">
    <reaction evidence="1 9">
        <text>a 4-O-methyl-thymidine in DNA + L-cysteinyl-[protein] = a thymidine in DNA + S-methyl-L-cysteinyl-[protein]</text>
        <dbReference type="Rhea" id="RHEA:53428"/>
        <dbReference type="Rhea" id="RHEA-COMP:10131"/>
        <dbReference type="Rhea" id="RHEA-COMP:10132"/>
        <dbReference type="Rhea" id="RHEA-COMP:13555"/>
        <dbReference type="Rhea" id="RHEA-COMP:13556"/>
        <dbReference type="ChEBI" id="CHEBI:29950"/>
        <dbReference type="ChEBI" id="CHEBI:82612"/>
        <dbReference type="ChEBI" id="CHEBI:137386"/>
        <dbReference type="ChEBI" id="CHEBI:137387"/>
        <dbReference type="EC" id="2.1.1.63"/>
    </reaction>
</comment>
<dbReference type="GO" id="GO:0006307">
    <property type="term" value="P:DNA alkylation repair"/>
    <property type="evidence" value="ECO:0007669"/>
    <property type="project" value="UniProtKB-UniRule"/>
</dbReference>